<dbReference type="Pfam" id="PF07554">
    <property type="entry name" value="FIVAR"/>
    <property type="match status" value="4"/>
</dbReference>
<dbReference type="EMBL" id="UHAQ01000004">
    <property type="protein sequence ID" value="SUK93808.1"/>
    <property type="molecule type" value="Genomic_DNA"/>
</dbReference>
<dbReference type="Proteomes" id="UP000254502">
    <property type="component" value="Unassembled WGS sequence"/>
</dbReference>
<dbReference type="Gene3D" id="1.20.5.420">
    <property type="entry name" value="Immunoglobulin FC, subunit C"/>
    <property type="match status" value="8"/>
</dbReference>
<feature type="domain" description="Extracellular matrix-binding protein ebh GA module" evidence="2">
    <location>
        <begin position="348"/>
        <end position="407"/>
    </location>
</feature>
<gene>
    <name evidence="3" type="primary">ebhA_7</name>
    <name evidence="3" type="ORF">NCTC5664_03263</name>
</gene>
<dbReference type="PANTHER" id="PTHR33150:SF1">
    <property type="entry name" value="EXTRACELLULAR MATRIX-BINDING PROTEIN EBH"/>
    <property type="match status" value="1"/>
</dbReference>
<evidence type="ECO:0000313" key="3">
    <source>
        <dbReference type="EMBL" id="SUK93808.1"/>
    </source>
</evidence>
<dbReference type="InterPro" id="IPR051197">
    <property type="entry name" value="ECM-binding_protein"/>
</dbReference>
<evidence type="ECO:0000259" key="2">
    <source>
        <dbReference type="SMART" id="SM00844"/>
    </source>
</evidence>
<feature type="domain" description="Extracellular matrix-binding protein ebh GA module" evidence="2">
    <location>
        <begin position="474"/>
        <end position="524"/>
    </location>
</feature>
<reference evidence="3 4" key="1">
    <citation type="submission" date="2018-06" db="EMBL/GenBank/DDBJ databases">
        <authorList>
            <consortium name="Pathogen Informatics"/>
            <person name="Doyle S."/>
        </authorList>
    </citation>
    <scope>NUCLEOTIDE SEQUENCE [LARGE SCALE GENOMIC DNA]</scope>
    <source>
        <strain evidence="3 4">NCTC5664</strain>
    </source>
</reference>
<sequence length="529" mass="55634">MNNAQKQIKEQVQSATTLDGVQTVKNSSQTLNTAMKGLRDSIANEATIKAGQNYTDASPTNRNEYDSAVTAAKAIINQTSNPTMEPNTITQATSQVTTKEHALNGAQNLAQAKTTAKNNLNNLTSINNAQKDALTRSIDGATTVAGVNQETAKATELNNAMHSLQNGINDETQTKQTQKYLDAEPSKKSAYDQAVNAAKAILTKASGQNVDKAAVEQALQNVNSTKTALNGDAKLNEAKAAAKQTLGTLTHINNAQRTALDNEITQATNVEGVNTVKAKAQQLDGAMGQLETSIRDKDTTLQSQNYQDADDAKRTAYSQAVNAAATILNKTAGGNTPKSDVERAMQAVTQANTALNGIQNLERAKQAANTAITNASDLNTKQKEALKAQVTSAARVAAANGVEHTATELNTAMTALKRAIADKADTKASGNYVNADANKRQAYDEKVTAAENIVSGTPTPTLTPSDVTNAATQVTNAKTQLNGNHNLEVAKQNANTAIDGLTSLNGPQKAKLKEQVGQSDNVAKCSNCS</sequence>
<dbReference type="PANTHER" id="PTHR33150">
    <property type="entry name" value="EXTRACELLULAR MATRIX-BINDING PROTEIN EBH"/>
    <property type="match status" value="1"/>
</dbReference>
<name>A0A380E2I7_STAAU</name>
<organism evidence="3 4">
    <name type="scientific">Staphylococcus aureus</name>
    <dbReference type="NCBI Taxonomy" id="1280"/>
    <lineage>
        <taxon>Bacteria</taxon>
        <taxon>Bacillati</taxon>
        <taxon>Bacillota</taxon>
        <taxon>Bacilli</taxon>
        <taxon>Bacillales</taxon>
        <taxon>Staphylococcaceae</taxon>
        <taxon>Staphylococcus</taxon>
    </lineage>
</organism>
<evidence type="ECO:0000256" key="1">
    <source>
        <dbReference type="ARBA" id="ARBA00022737"/>
    </source>
</evidence>
<dbReference type="InterPro" id="IPR009063">
    <property type="entry name" value="Ig/albumin-bd_sf"/>
</dbReference>
<dbReference type="InterPro" id="IPR002988">
    <property type="entry name" value="GA_module"/>
</dbReference>
<keyword evidence="1" id="KW-0677">Repeat</keyword>
<dbReference type="AlphaFoldDB" id="A0A380E2I7"/>
<protein>
    <submittedName>
        <fullName evidence="3">Surface protein, ECM binding protein-like protein A</fullName>
    </submittedName>
</protein>
<dbReference type="InterPro" id="IPR020840">
    <property type="entry name" value="Extracell_matrix-bd_GA"/>
</dbReference>
<feature type="domain" description="Extracellular matrix-binding protein ebh GA module" evidence="2">
    <location>
        <begin position="222"/>
        <end position="281"/>
    </location>
</feature>
<accession>A0A380E2I7</accession>
<feature type="domain" description="Extracellular matrix-binding protein ebh GA module" evidence="2">
    <location>
        <begin position="96"/>
        <end position="155"/>
    </location>
</feature>
<evidence type="ECO:0000313" key="4">
    <source>
        <dbReference type="Proteomes" id="UP000254502"/>
    </source>
</evidence>
<dbReference type="SUPFAM" id="SSF46997">
    <property type="entry name" value="Bacterial immunoglobulin/albumin-binding domains"/>
    <property type="match status" value="8"/>
</dbReference>
<proteinExistence type="predicted"/>
<dbReference type="SMART" id="SM00844">
    <property type="entry name" value="GA"/>
    <property type="match status" value="4"/>
</dbReference>
<dbReference type="Pfam" id="PF01468">
    <property type="entry name" value="GA"/>
    <property type="match status" value="1"/>
</dbReference>